<gene>
    <name evidence="1" type="ORF">YASMINEVIRUS_1415</name>
</gene>
<dbReference type="Proteomes" id="UP000594342">
    <property type="component" value="Unassembled WGS sequence"/>
</dbReference>
<keyword evidence="2" id="KW-1185">Reference proteome</keyword>
<proteinExistence type="predicted"/>
<dbReference type="InterPro" id="IPR005247">
    <property type="entry name" value="YbhB_YbcL/LppC-like"/>
</dbReference>
<dbReference type="SUPFAM" id="SSF49777">
    <property type="entry name" value="PEBP-like"/>
    <property type="match status" value="1"/>
</dbReference>
<name>A0A5K0UBC3_9VIRU</name>
<dbReference type="Gene3D" id="3.90.280.10">
    <property type="entry name" value="PEBP-like"/>
    <property type="match status" value="1"/>
</dbReference>
<dbReference type="InterPro" id="IPR008914">
    <property type="entry name" value="PEBP"/>
</dbReference>
<protein>
    <recommendedName>
        <fullName evidence="3">YbhB/YbcL family Raf kinase inhibitor-like protein</fullName>
    </recommendedName>
</protein>
<dbReference type="Pfam" id="PF01161">
    <property type="entry name" value="PBP"/>
    <property type="match status" value="1"/>
</dbReference>
<dbReference type="InterPro" id="IPR036610">
    <property type="entry name" value="PEBP-like_sf"/>
</dbReference>
<accession>A0A5K0UBC3</accession>
<evidence type="ECO:0000313" key="1">
    <source>
        <dbReference type="EMBL" id="VBB18883.1"/>
    </source>
</evidence>
<dbReference type="CDD" id="cd00865">
    <property type="entry name" value="PEBP_bact_arch"/>
    <property type="match status" value="1"/>
</dbReference>
<evidence type="ECO:0000313" key="2">
    <source>
        <dbReference type="Proteomes" id="UP000594342"/>
    </source>
</evidence>
<dbReference type="PANTHER" id="PTHR30289">
    <property type="entry name" value="UNCHARACTERIZED PROTEIN YBCL-RELATED"/>
    <property type="match status" value="1"/>
</dbReference>
<dbReference type="PANTHER" id="PTHR30289:SF1">
    <property type="entry name" value="PEBP (PHOSPHATIDYLETHANOLAMINE-BINDING PROTEIN) FAMILY PROTEIN"/>
    <property type="match status" value="1"/>
</dbReference>
<comment type="caution">
    <text evidence="1">The sequence shown here is derived from an EMBL/GenBank/DDBJ whole genome shotgun (WGS) entry which is preliminary data.</text>
</comment>
<reference evidence="1 2" key="1">
    <citation type="submission" date="2018-10" db="EMBL/GenBank/DDBJ databases">
        <authorList>
            <consortium name="IHU Genomes"/>
        </authorList>
    </citation>
    <scope>NUCLEOTIDE SEQUENCE [LARGE SCALE GENOMIC DNA]</scope>
    <source>
        <strain evidence="1 2">A1</strain>
    </source>
</reference>
<organism evidence="1 2">
    <name type="scientific">Yasminevirus sp. GU-2018</name>
    <dbReference type="NCBI Taxonomy" id="2420051"/>
    <lineage>
        <taxon>Viruses</taxon>
        <taxon>Varidnaviria</taxon>
        <taxon>Bamfordvirae</taxon>
        <taxon>Nucleocytoviricota</taxon>
        <taxon>Megaviricetes</taxon>
        <taxon>Imitervirales</taxon>
        <taxon>Mimiviridae</taxon>
        <taxon>Klosneuvirinae</taxon>
        <taxon>Yasminevirus</taxon>
        <taxon>Yasminevirus saudimassiliense</taxon>
    </lineage>
</organism>
<evidence type="ECO:0008006" key="3">
    <source>
        <dbReference type="Google" id="ProtNLM"/>
    </source>
</evidence>
<dbReference type="EMBL" id="UPSH01000001">
    <property type="protein sequence ID" value="VBB18883.1"/>
    <property type="molecule type" value="Genomic_DNA"/>
</dbReference>
<dbReference type="NCBIfam" id="TIGR00481">
    <property type="entry name" value="YbhB/YbcL family Raf kinase inhibitor-like protein"/>
    <property type="match status" value="1"/>
</dbReference>
<sequence>MSATQFKLSSRDIENNLPINKEFTMYGENRTPNMSWSVPPADTAELLLICYDPDAKPIANKVWVHWIVSGISPSKQNLENGTYDVLKNDFSNKKYEGKAYNGPRPPPNTGVHNYHFKIFALKTKLNLDVDAKYSYDDIMTAVEGHVLAESEIVGTYVQ</sequence>